<dbReference type="CDD" id="cd01837">
    <property type="entry name" value="SGNH_plant_lipase_like"/>
    <property type="match status" value="1"/>
</dbReference>
<dbReference type="PANTHER" id="PTHR45650">
    <property type="entry name" value="GDSL-LIKE LIPASE/ACYLHYDROLASE-RELATED"/>
    <property type="match status" value="1"/>
</dbReference>
<keyword evidence="4" id="KW-0732">Signal</keyword>
<dbReference type="PANTHER" id="PTHR45650:SF8">
    <property type="entry name" value="GDSL ESTERASE_LIPASE"/>
    <property type="match status" value="1"/>
</dbReference>
<keyword evidence="5" id="KW-0378">Hydrolase</keyword>
<dbReference type="Pfam" id="PF00657">
    <property type="entry name" value="Lipase_GDSL"/>
    <property type="match status" value="1"/>
</dbReference>
<dbReference type="InterPro" id="IPR051238">
    <property type="entry name" value="GDSL_esterase/lipase"/>
</dbReference>
<dbReference type="Proteomes" id="UP000827889">
    <property type="component" value="Chromosome 2"/>
</dbReference>
<keyword evidence="8" id="KW-1185">Reference proteome</keyword>
<evidence type="ECO:0000256" key="6">
    <source>
        <dbReference type="ARBA" id="ARBA00022963"/>
    </source>
</evidence>
<dbReference type="InterPro" id="IPR036514">
    <property type="entry name" value="SGNH_hydro_sf"/>
</dbReference>
<name>A0ABM3H1V1_9MYRT</name>
<evidence type="ECO:0000313" key="9">
    <source>
        <dbReference type="RefSeq" id="XP_048130534.1"/>
    </source>
</evidence>
<evidence type="ECO:0000256" key="3">
    <source>
        <dbReference type="ARBA" id="ARBA00022525"/>
    </source>
</evidence>
<dbReference type="InterPro" id="IPR001087">
    <property type="entry name" value="GDSL"/>
</dbReference>
<evidence type="ECO:0000256" key="4">
    <source>
        <dbReference type="ARBA" id="ARBA00022729"/>
    </source>
</evidence>
<reference evidence="9" key="2">
    <citation type="submission" date="2025-08" db="UniProtKB">
        <authorList>
            <consortium name="RefSeq"/>
        </authorList>
    </citation>
    <scope>IDENTIFICATION</scope>
    <source>
        <tissue evidence="9">Leaf</tissue>
    </source>
</reference>
<sequence>MVQFLSSVLHHYLLFPSFKSALNITVFTARKREKKMMGFSESPWLVALLLMVSIVQCVNVALGSQQVPAMHVFGDSVVDVGNNNYLNSYAKCNYPPYGIDYPGGPSGRFSNGKNIADMLGDLLGLPSPPAYADPSTTGAKILGGVNYASAAAGILDETGQHYGERYSLSQQVLNFEDTLNQLRTLLPGTSLSHYLARSIAVVVIGSNDYINNYLLPPMYSSSYSYTPPQFANLLLNRYARQILALNSVGLRKFFLAGIPPLGCIPNQRATGQAPQDRCVDSVNQMLGTFNEGLRSLVQQLNSNHPGSIFVYGNTYSTLGDILNNPATFGFSVVDRACCGIGKNQGEITCTPLIAPCTDRNQHVFWDAYHLTQAATSVLAQRAFYGPPSDSYPINIQQLAQL</sequence>
<evidence type="ECO:0000256" key="1">
    <source>
        <dbReference type="ARBA" id="ARBA00004613"/>
    </source>
</evidence>
<gene>
    <name evidence="9" type="primary">LOC115755484</name>
</gene>
<keyword evidence="6" id="KW-0442">Lipid degradation</keyword>
<dbReference type="GeneID" id="115755484"/>
<comment type="subcellular location">
    <subcellularLocation>
        <location evidence="1">Secreted</location>
    </subcellularLocation>
</comment>
<dbReference type="InterPro" id="IPR035669">
    <property type="entry name" value="SGNH_plant_lipase-like"/>
</dbReference>
<evidence type="ECO:0000256" key="2">
    <source>
        <dbReference type="ARBA" id="ARBA00008668"/>
    </source>
</evidence>
<accession>A0ABM3H1V1</accession>
<keyword evidence="7" id="KW-0443">Lipid metabolism</keyword>
<organism evidence="8 9">
    <name type="scientific">Rhodamnia argentea</name>
    <dbReference type="NCBI Taxonomy" id="178133"/>
    <lineage>
        <taxon>Eukaryota</taxon>
        <taxon>Viridiplantae</taxon>
        <taxon>Streptophyta</taxon>
        <taxon>Embryophyta</taxon>
        <taxon>Tracheophyta</taxon>
        <taxon>Spermatophyta</taxon>
        <taxon>Magnoliopsida</taxon>
        <taxon>eudicotyledons</taxon>
        <taxon>Gunneridae</taxon>
        <taxon>Pentapetalae</taxon>
        <taxon>rosids</taxon>
        <taxon>malvids</taxon>
        <taxon>Myrtales</taxon>
        <taxon>Myrtaceae</taxon>
        <taxon>Myrtoideae</taxon>
        <taxon>Myrteae</taxon>
        <taxon>Australasian group</taxon>
        <taxon>Rhodamnia</taxon>
    </lineage>
</organism>
<comment type="similarity">
    <text evidence="2">Belongs to the 'GDSL' lipolytic enzyme family.</text>
</comment>
<dbReference type="RefSeq" id="XP_048130534.1">
    <property type="nucleotide sequence ID" value="XM_048274577.1"/>
</dbReference>
<protein>
    <submittedName>
        <fullName evidence="9">GDSL esterase/lipase At1g71250 isoform X1</fullName>
    </submittedName>
</protein>
<evidence type="ECO:0000313" key="8">
    <source>
        <dbReference type="Proteomes" id="UP000827889"/>
    </source>
</evidence>
<dbReference type="Gene3D" id="3.40.50.1110">
    <property type="entry name" value="SGNH hydrolase"/>
    <property type="match status" value="1"/>
</dbReference>
<evidence type="ECO:0000256" key="5">
    <source>
        <dbReference type="ARBA" id="ARBA00022801"/>
    </source>
</evidence>
<reference evidence="8" key="1">
    <citation type="submission" date="2025-05" db="UniProtKB">
        <authorList>
            <consortium name="RefSeq"/>
        </authorList>
    </citation>
    <scope>NUCLEOTIDE SEQUENCE [LARGE SCALE GENOMIC DNA]</scope>
</reference>
<evidence type="ECO:0000256" key="7">
    <source>
        <dbReference type="ARBA" id="ARBA00023098"/>
    </source>
</evidence>
<proteinExistence type="inferred from homology"/>
<keyword evidence="3" id="KW-0964">Secreted</keyword>